<feature type="region of interest" description="Disordered" evidence="4">
    <location>
        <begin position="65"/>
        <end position="108"/>
    </location>
</feature>
<comment type="similarity">
    <text evidence="2">Belongs to the lin-54 family.</text>
</comment>
<name>A0A8T0DS65_9TREM</name>
<feature type="region of interest" description="Disordered" evidence="4">
    <location>
        <begin position="587"/>
        <end position="643"/>
    </location>
</feature>
<dbReference type="PANTHER" id="PTHR12446:SF34">
    <property type="entry name" value="PROTEIN LIN-54 HOMOLOG"/>
    <property type="match status" value="1"/>
</dbReference>
<evidence type="ECO:0000313" key="6">
    <source>
        <dbReference type="EMBL" id="KAF8570755.1"/>
    </source>
</evidence>
<dbReference type="PANTHER" id="PTHR12446">
    <property type="entry name" value="TESMIN/TSO1-RELATED"/>
    <property type="match status" value="1"/>
</dbReference>
<proteinExistence type="inferred from homology"/>
<evidence type="ECO:0000256" key="1">
    <source>
        <dbReference type="ARBA" id="ARBA00004123"/>
    </source>
</evidence>
<keyword evidence="3" id="KW-0539">Nucleus</keyword>
<evidence type="ECO:0000256" key="2">
    <source>
        <dbReference type="ARBA" id="ARBA00007267"/>
    </source>
</evidence>
<comment type="caution">
    <text evidence="6">The sequence shown here is derived from an EMBL/GenBank/DDBJ whole genome shotgun (WGS) entry which is preliminary data.</text>
</comment>
<reference evidence="6 7" key="1">
    <citation type="submission" date="2019-07" db="EMBL/GenBank/DDBJ databases">
        <title>Annotation for the trematode Paragonimus westermani.</title>
        <authorList>
            <person name="Choi Y.-J."/>
        </authorList>
    </citation>
    <scope>NUCLEOTIDE SEQUENCE [LARGE SCALE GENOMIC DNA]</scope>
    <source>
        <strain evidence="6">180907_Pwestermani</strain>
    </source>
</reference>
<feature type="compositionally biased region" description="Low complexity" evidence="4">
    <location>
        <begin position="336"/>
        <end position="347"/>
    </location>
</feature>
<dbReference type="EMBL" id="JTDF01000923">
    <property type="protein sequence ID" value="KAF8570755.1"/>
    <property type="molecule type" value="Genomic_DNA"/>
</dbReference>
<evidence type="ECO:0000259" key="5">
    <source>
        <dbReference type="PROSITE" id="PS51634"/>
    </source>
</evidence>
<feature type="region of interest" description="Disordered" evidence="4">
    <location>
        <begin position="327"/>
        <end position="358"/>
    </location>
</feature>
<dbReference type="PROSITE" id="PS51634">
    <property type="entry name" value="CRC"/>
    <property type="match status" value="1"/>
</dbReference>
<dbReference type="Pfam" id="PF03638">
    <property type="entry name" value="TCR"/>
    <property type="match status" value="2"/>
</dbReference>
<protein>
    <recommendedName>
        <fullName evidence="5">CRC domain-containing protein</fullName>
    </recommendedName>
</protein>
<dbReference type="SMART" id="SM01114">
    <property type="entry name" value="CXC"/>
    <property type="match status" value="2"/>
</dbReference>
<evidence type="ECO:0000256" key="4">
    <source>
        <dbReference type="SAM" id="MobiDB-lite"/>
    </source>
</evidence>
<comment type="subcellular location">
    <subcellularLocation>
        <location evidence="1">Nucleus</location>
    </subcellularLocation>
</comment>
<dbReference type="AlphaFoldDB" id="A0A8T0DS65"/>
<evidence type="ECO:0000313" key="7">
    <source>
        <dbReference type="Proteomes" id="UP000699462"/>
    </source>
</evidence>
<keyword evidence="7" id="KW-1185">Reference proteome</keyword>
<dbReference type="InterPro" id="IPR005172">
    <property type="entry name" value="CRC"/>
</dbReference>
<dbReference type="InterPro" id="IPR033467">
    <property type="entry name" value="Tesmin/TSO1-like_CXC"/>
</dbReference>
<dbReference type="InterPro" id="IPR028307">
    <property type="entry name" value="Lin-54_fam"/>
</dbReference>
<evidence type="ECO:0000256" key="3">
    <source>
        <dbReference type="ARBA" id="ARBA00023242"/>
    </source>
</evidence>
<feature type="compositionally biased region" description="Polar residues" evidence="4">
    <location>
        <begin position="87"/>
        <end position="101"/>
    </location>
</feature>
<gene>
    <name evidence="6" type="ORF">P879_04476</name>
</gene>
<dbReference type="GO" id="GO:0006355">
    <property type="term" value="P:regulation of DNA-templated transcription"/>
    <property type="evidence" value="ECO:0007669"/>
    <property type="project" value="TreeGrafter"/>
</dbReference>
<dbReference type="OrthoDB" id="6283463at2759"/>
<dbReference type="GO" id="GO:0005634">
    <property type="term" value="C:nucleus"/>
    <property type="evidence" value="ECO:0007669"/>
    <property type="project" value="UniProtKB-SubCell"/>
</dbReference>
<feature type="domain" description="CRC" evidence="5">
    <location>
        <begin position="186"/>
        <end position="297"/>
    </location>
</feature>
<sequence>MTESTTVGTRFHTSTAALGATTNNTCPSNYPDYCSNCGTKSQSKQPTEAEVNRKVMEILRRMTSQQVDENGSKDMNRTHRSVKRPLATSTTDASLNSQEQIKSARWDTDAPNSVDTNILIKPHPPQLSTGSFSLPLSTKTVAASYPASSPQLLITTSTVKPTIPLLPRDDYKLSHQQQSSSVSAVLGRRCSCSRSCCLKLYCECFAAGVFCTDCSCISCYNLAEHEEFRRKAIMRIVTRKPDAFQSKIAHSAANTSVHTRGCNCKRSGCLKNYCECYEARIRCSSRCRCQYCYNVDGENHTTPNPNAPRVTSQSSLQCVTHSTVYAGGEEKTPTDSPAESSESPCSAPGGGRLTPKPHVLRAVGDNLQPVSPAVSVCPSEENRKTLSSDVSVHSPDASNCSVHSSLSKEPLLLEPLAVSGANACATERTTAPIISCVSRPNSPITTTTTTEHPALKTSVVKSAPTATYLGSMNEAATNVPATATTSNLLATWLALMSSVAPSPPVATVPFGTETLVLFNPPIIPAIPQLPSPAPANLCHPATSVYGACNSLSDSLDSTPPAATSEAQYTAEELATFDRILRQRKLQEQRSEFDQLPNADQNSRCNSDRRKSDPDAPQGCTVFKMDPDPPSLPQTSVTLHEVRF</sequence>
<organism evidence="6 7">
    <name type="scientific">Paragonimus westermani</name>
    <dbReference type="NCBI Taxonomy" id="34504"/>
    <lineage>
        <taxon>Eukaryota</taxon>
        <taxon>Metazoa</taxon>
        <taxon>Spiralia</taxon>
        <taxon>Lophotrochozoa</taxon>
        <taxon>Platyhelminthes</taxon>
        <taxon>Trematoda</taxon>
        <taxon>Digenea</taxon>
        <taxon>Plagiorchiida</taxon>
        <taxon>Troglotremata</taxon>
        <taxon>Troglotrematidae</taxon>
        <taxon>Paragonimus</taxon>
    </lineage>
</organism>
<dbReference type="Proteomes" id="UP000699462">
    <property type="component" value="Unassembled WGS sequence"/>
</dbReference>
<accession>A0A8T0DS65</accession>